<dbReference type="PANTHER" id="PTHR10091">
    <property type="entry name" value="ALDOSE-1-EPIMERASE"/>
    <property type="match status" value="1"/>
</dbReference>
<accession>A0AAV5KF90</accession>
<dbReference type="EMBL" id="BPVZ01000062">
    <property type="protein sequence ID" value="GKV23268.1"/>
    <property type="molecule type" value="Genomic_DNA"/>
</dbReference>
<dbReference type="GO" id="GO:0004523">
    <property type="term" value="F:RNA-DNA hybrid ribonuclease activity"/>
    <property type="evidence" value="ECO:0007669"/>
    <property type="project" value="InterPro"/>
</dbReference>
<dbReference type="CDD" id="cd06222">
    <property type="entry name" value="RNase_H_like"/>
    <property type="match status" value="1"/>
</dbReference>
<proteinExistence type="inferred from homology"/>
<comment type="caution">
    <text evidence="6">The sequence shown here is derived from an EMBL/GenBank/DDBJ whole genome shotgun (WGS) entry which is preliminary data.</text>
</comment>
<dbReference type="SUPFAM" id="SSF74650">
    <property type="entry name" value="Galactose mutarotase-like"/>
    <property type="match status" value="1"/>
</dbReference>
<dbReference type="Pfam" id="PF13966">
    <property type="entry name" value="zf-RVT"/>
    <property type="match status" value="1"/>
</dbReference>
<evidence type="ECO:0000259" key="4">
    <source>
        <dbReference type="Pfam" id="PF13456"/>
    </source>
</evidence>
<keyword evidence="2" id="KW-0413">Isomerase</keyword>
<evidence type="ECO:0008006" key="8">
    <source>
        <dbReference type="Google" id="ProtNLM"/>
    </source>
</evidence>
<evidence type="ECO:0000313" key="7">
    <source>
        <dbReference type="Proteomes" id="UP001054252"/>
    </source>
</evidence>
<dbReference type="InterPro" id="IPR026960">
    <property type="entry name" value="RVT-Znf"/>
</dbReference>
<reference evidence="6 7" key="1">
    <citation type="journal article" date="2021" name="Commun. Biol.">
        <title>The genome of Shorea leprosula (Dipterocarpaceae) highlights the ecological relevance of drought in aseasonal tropical rainforests.</title>
        <authorList>
            <person name="Ng K.K.S."/>
            <person name="Kobayashi M.J."/>
            <person name="Fawcett J.A."/>
            <person name="Hatakeyama M."/>
            <person name="Paape T."/>
            <person name="Ng C.H."/>
            <person name="Ang C.C."/>
            <person name="Tnah L.H."/>
            <person name="Lee C.T."/>
            <person name="Nishiyama T."/>
            <person name="Sese J."/>
            <person name="O'Brien M.J."/>
            <person name="Copetti D."/>
            <person name="Mohd Noor M.I."/>
            <person name="Ong R.C."/>
            <person name="Putra M."/>
            <person name="Sireger I.Z."/>
            <person name="Indrioko S."/>
            <person name="Kosugi Y."/>
            <person name="Izuno A."/>
            <person name="Isagi Y."/>
            <person name="Lee S.L."/>
            <person name="Shimizu K.K."/>
        </authorList>
    </citation>
    <scope>NUCLEOTIDE SEQUENCE [LARGE SCALE GENOMIC DNA]</scope>
    <source>
        <strain evidence="6">214</strain>
    </source>
</reference>
<dbReference type="InterPro" id="IPR014718">
    <property type="entry name" value="GH-type_carb-bd"/>
</dbReference>
<dbReference type="Proteomes" id="UP001054252">
    <property type="component" value="Unassembled WGS sequence"/>
</dbReference>
<evidence type="ECO:0000256" key="1">
    <source>
        <dbReference type="ARBA" id="ARBA00006206"/>
    </source>
</evidence>
<dbReference type="PANTHER" id="PTHR10091:SF49">
    <property type="entry name" value="ALDOSE 1-EPIMERASE"/>
    <property type="match status" value="1"/>
</dbReference>
<dbReference type="InterPro" id="IPR044730">
    <property type="entry name" value="RNase_H-like_dom_plant"/>
</dbReference>
<dbReference type="Pfam" id="PF13456">
    <property type="entry name" value="RVT_3"/>
    <property type="match status" value="1"/>
</dbReference>
<dbReference type="InterPro" id="IPR002156">
    <property type="entry name" value="RNaseH_domain"/>
</dbReference>
<evidence type="ECO:0000256" key="2">
    <source>
        <dbReference type="ARBA" id="ARBA00023235"/>
    </source>
</evidence>
<evidence type="ECO:0000259" key="5">
    <source>
        <dbReference type="Pfam" id="PF13966"/>
    </source>
</evidence>
<dbReference type="InterPro" id="IPR036397">
    <property type="entry name" value="RNaseH_sf"/>
</dbReference>
<dbReference type="InterPro" id="IPR011013">
    <property type="entry name" value="Gal_mutarotase_sf_dom"/>
</dbReference>
<dbReference type="GO" id="GO:0033499">
    <property type="term" value="P:galactose catabolic process via UDP-galactose, Leloir pathway"/>
    <property type="evidence" value="ECO:0007669"/>
    <property type="project" value="TreeGrafter"/>
</dbReference>
<name>A0AAV5KF90_9ROSI</name>
<dbReference type="Pfam" id="PF01263">
    <property type="entry name" value="Aldose_epim"/>
    <property type="match status" value="1"/>
</dbReference>
<dbReference type="Gene3D" id="2.70.98.10">
    <property type="match status" value="1"/>
</dbReference>
<dbReference type="GO" id="GO:0006006">
    <property type="term" value="P:glucose metabolic process"/>
    <property type="evidence" value="ECO:0007669"/>
    <property type="project" value="TreeGrafter"/>
</dbReference>
<dbReference type="CDD" id="cd09019">
    <property type="entry name" value="galactose_mutarotase_like"/>
    <property type="match status" value="1"/>
</dbReference>
<dbReference type="GO" id="GO:0030246">
    <property type="term" value="F:carbohydrate binding"/>
    <property type="evidence" value="ECO:0007669"/>
    <property type="project" value="InterPro"/>
</dbReference>
<evidence type="ECO:0000313" key="6">
    <source>
        <dbReference type="EMBL" id="GKV23268.1"/>
    </source>
</evidence>
<keyword evidence="3" id="KW-0119">Carbohydrate metabolism</keyword>
<sequence length="857" mass="95722">MQLKLAGWKQNLLSMAGRRTLIQAVTSSIPIYTMQTVLLPSSICSEIDTLNRKFLWAVDMQSNKPHLVNWNDVCLPKKYGGMGLKSARDYNKALIAKLGWHMLSGSNKLWCQAFTYKYLHSNSFLNCNPTPSSSVTWRSILKCRDMLRLGIQWRVGSGTQIQLWHDVWAGNSKLLDVALSPIPHHLLDLPVAAIINNSKWDLEQLTGLLPDHILQTIAAIPLPIAGHLEDSIYWYNSSQGDFSVKSVIQLLQQSRLLDIPEVGEWAWIWQLCCPERVKLFVWLLKKERILTNSVRFARHMAPTPVCPRCEQSPETPLHLLRDCYYSRLVWDATNSLLGDFFQLDFAPWLRKNSSKSRMGPRASDSWSSIFLATIWYLWKSRNKLIFEEQRVSPLAIVQQASKLAWEIQLAFAAKATLISKAPRWVSWSPPPQHFFKLNTDGSHDHSSGKATAGGLLRDHLGHWYHGFATNVGITTSFLAELWGCREGLKLAISLGVQQLILEMDSLLAVQQIQSRKVSAGAASVLLNDICLLLDSFSSCLVQHTLREGNYAADFMASIGHTIDLGTTFFPTPPTGVSPYFGCIVGRVANRIKDGKFTLNGVEYPLPINKPPNSLHGGHKGFDKKFWEVAEYKNGENPSITFKYHSSDGEEGYPGDLSVTATYTLVSSTTMRLDMEAVPKNKATPVSLAQHTYWNLAGHNSGSILDHSIQIWGLHVTPVDQYTVPTGEIMPVKGTPFDFISEKRIGTSIHEVGLGYDHNYVIDCGEEKSGLKHAAKLKDPSSSRVLNLWTNAPGMQFYTGHYVDGVVGKGGVVYGKHAGLCLETQGFPNAINQSNFPSIVVQPGEKYSHTMLFEFSVE</sequence>
<dbReference type="InterPro" id="IPR047215">
    <property type="entry name" value="Galactose_mutarotase-like"/>
</dbReference>
<comment type="similarity">
    <text evidence="1">Belongs to the aldose epimerase family.</text>
</comment>
<gene>
    <name evidence="6" type="ORF">SLEP1_g33017</name>
</gene>
<dbReference type="AlphaFoldDB" id="A0AAV5KF90"/>
<evidence type="ECO:0000256" key="3">
    <source>
        <dbReference type="ARBA" id="ARBA00023277"/>
    </source>
</evidence>
<protein>
    <recommendedName>
        <fullName evidence="8">Aldose 1-epimerase</fullName>
    </recommendedName>
</protein>
<dbReference type="SUPFAM" id="SSF53098">
    <property type="entry name" value="Ribonuclease H-like"/>
    <property type="match status" value="1"/>
</dbReference>
<dbReference type="GO" id="GO:0004034">
    <property type="term" value="F:aldose 1-epimerase activity"/>
    <property type="evidence" value="ECO:0007669"/>
    <property type="project" value="TreeGrafter"/>
</dbReference>
<dbReference type="InterPro" id="IPR012337">
    <property type="entry name" value="RNaseH-like_sf"/>
</dbReference>
<organism evidence="6 7">
    <name type="scientific">Rubroshorea leprosula</name>
    <dbReference type="NCBI Taxonomy" id="152421"/>
    <lineage>
        <taxon>Eukaryota</taxon>
        <taxon>Viridiplantae</taxon>
        <taxon>Streptophyta</taxon>
        <taxon>Embryophyta</taxon>
        <taxon>Tracheophyta</taxon>
        <taxon>Spermatophyta</taxon>
        <taxon>Magnoliopsida</taxon>
        <taxon>eudicotyledons</taxon>
        <taxon>Gunneridae</taxon>
        <taxon>Pentapetalae</taxon>
        <taxon>rosids</taxon>
        <taxon>malvids</taxon>
        <taxon>Malvales</taxon>
        <taxon>Dipterocarpaceae</taxon>
        <taxon>Rubroshorea</taxon>
    </lineage>
</organism>
<dbReference type="Gene3D" id="3.30.420.10">
    <property type="entry name" value="Ribonuclease H-like superfamily/Ribonuclease H"/>
    <property type="match status" value="1"/>
</dbReference>
<keyword evidence="7" id="KW-1185">Reference proteome</keyword>
<dbReference type="InterPro" id="IPR008183">
    <property type="entry name" value="Aldose_1/G6P_1-epimerase"/>
</dbReference>
<feature type="domain" description="Reverse transcriptase zinc-binding" evidence="5">
    <location>
        <begin position="242"/>
        <end position="330"/>
    </location>
</feature>
<feature type="domain" description="RNase H type-1" evidence="4">
    <location>
        <begin position="438"/>
        <end position="557"/>
    </location>
</feature>
<dbReference type="GO" id="GO:0003676">
    <property type="term" value="F:nucleic acid binding"/>
    <property type="evidence" value="ECO:0007669"/>
    <property type="project" value="InterPro"/>
</dbReference>